<dbReference type="EMBL" id="CAEZTS010000002">
    <property type="protein sequence ID" value="CAB4565050.1"/>
    <property type="molecule type" value="Genomic_DNA"/>
</dbReference>
<organism evidence="2">
    <name type="scientific">freshwater metagenome</name>
    <dbReference type="NCBI Taxonomy" id="449393"/>
    <lineage>
        <taxon>unclassified sequences</taxon>
        <taxon>metagenomes</taxon>
        <taxon>ecological metagenomes</taxon>
    </lineage>
</organism>
<protein>
    <submittedName>
        <fullName evidence="2">Unannotated protein</fullName>
    </submittedName>
</protein>
<proteinExistence type="inferred from homology"/>
<dbReference type="PANTHER" id="PTHR42879">
    <property type="entry name" value="3-OXOACYL-(ACYL-CARRIER-PROTEIN) REDUCTASE"/>
    <property type="match status" value="1"/>
</dbReference>
<sequence length="259" mass="27088">MDLGISGRTAVLLGSTRGLGRACAESLAREGVNLVVNGRTAADVDETVGAIGTTFGVRVQGVVGDSSTSMVQDALMSACPNPDIVLLNGQGPSPAAFADLTEQMWSDALRQALTGPLAFLQRVLPGMCERRFGRVVAISSAMVKSPNSAMSLSHGSRLGLTGVLKGVSKDVAKFNVTVNQILPERFDTARQEQMAQVVMKIKGITYEQARAEQVASIKAGRLGQASELGDAFAFLCSAQAGYISGQNLQMDGGSFEGVF</sequence>
<evidence type="ECO:0000313" key="2">
    <source>
        <dbReference type="EMBL" id="CAB4565050.1"/>
    </source>
</evidence>
<dbReference type="PANTHER" id="PTHR42879:SF6">
    <property type="entry name" value="NADPH-DEPENDENT REDUCTASE BACG"/>
    <property type="match status" value="1"/>
</dbReference>
<dbReference type="InterPro" id="IPR002347">
    <property type="entry name" value="SDR_fam"/>
</dbReference>
<comment type="similarity">
    <text evidence="1">Belongs to the short-chain dehydrogenases/reductases (SDR) family.</text>
</comment>
<accession>A0A6J6DLQ9</accession>
<dbReference type="SUPFAM" id="SSF51735">
    <property type="entry name" value="NAD(P)-binding Rossmann-fold domains"/>
    <property type="match status" value="1"/>
</dbReference>
<gene>
    <name evidence="2" type="ORF">UFOPK1722_00039</name>
</gene>
<reference evidence="2" key="1">
    <citation type="submission" date="2020-05" db="EMBL/GenBank/DDBJ databases">
        <authorList>
            <person name="Chiriac C."/>
            <person name="Salcher M."/>
            <person name="Ghai R."/>
            <person name="Kavagutti S V."/>
        </authorList>
    </citation>
    <scope>NUCLEOTIDE SEQUENCE</scope>
</reference>
<evidence type="ECO:0000256" key="1">
    <source>
        <dbReference type="ARBA" id="ARBA00006484"/>
    </source>
</evidence>
<name>A0A6J6DLQ9_9ZZZZ</name>
<dbReference type="InterPro" id="IPR036291">
    <property type="entry name" value="NAD(P)-bd_dom_sf"/>
</dbReference>
<dbReference type="Gene3D" id="3.40.50.720">
    <property type="entry name" value="NAD(P)-binding Rossmann-like Domain"/>
    <property type="match status" value="1"/>
</dbReference>
<dbReference type="PRINTS" id="PR00081">
    <property type="entry name" value="GDHRDH"/>
</dbReference>
<dbReference type="AlphaFoldDB" id="A0A6J6DLQ9"/>
<dbReference type="Pfam" id="PF13561">
    <property type="entry name" value="adh_short_C2"/>
    <property type="match status" value="1"/>
</dbReference>
<dbReference type="InterPro" id="IPR050259">
    <property type="entry name" value="SDR"/>
</dbReference>